<evidence type="ECO:0000256" key="2">
    <source>
        <dbReference type="ARBA" id="ARBA00006916"/>
    </source>
</evidence>
<dbReference type="Proteomes" id="UP000823405">
    <property type="component" value="Unassembled WGS sequence"/>
</dbReference>
<evidence type="ECO:0000256" key="5">
    <source>
        <dbReference type="ARBA" id="ARBA00022552"/>
    </source>
</evidence>
<keyword evidence="6" id="KW-0175">Coiled coil</keyword>
<evidence type="ECO:0000256" key="3">
    <source>
        <dbReference type="ARBA" id="ARBA00018689"/>
    </source>
</evidence>
<keyword evidence="10" id="KW-1185">Reference proteome</keyword>
<feature type="compositionally biased region" description="Low complexity" evidence="8">
    <location>
        <begin position="70"/>
        <end position="87"/>
    </location>
</feature>
<comment type="caution">
    <text evidence="9">The sequence shown here is derived from an EMBL/GenBank/DDBJ whole genome shotgun (WGS) entry which is preliminary data.</text>
</comment>
<feature type="region of interest" description="Disordered" evidence="8">
    <location>
        <begin position="157"/>
        <end position="235"/>
    </location>
</feature>
<dbReference type="InterPro" id="IPR050786">
    <property type="entry name" value="EFG1_rRNA-proc"/>
</dbReference>
<evidence type="ECO:0000313" key="9">
    <source>
        <dbReference type="EMBL" id="KAG0319692.1"/>
    </source>
</evidence>
<dbReference type="GO" id="GO:0005730">
    <property type="term" value="C:nucleolus"/>
    <property type="evidence" value="ECO:0007669"/>
    <property type="project" value="UniProtKB-SubCell"/>
</dbReference>
<dbReference type="PANTHER" id="PTHR33911:SF1">
    <property type="entry name" value="RRNA-PROCESSING PROTEIN EFG1"/>
    <property type="match status" value="1"/>
</dbReference>
<reference evidence="9" key="1">
    <citation type="journal article" date="2020" name="Fungal Divers.">
        <title>Resolving the Mortierellaceae phylogeny through synthesis of multi-gene phylogenetics and phylogenomics.</title>
        <authorList>
            <person name="Vandepol N."/>
            <person name="Liber J."/>
            <person name="Desiro A."/>
            <person name="Na H."/>
            <person name="Kennedy M."/>
            <person name="Barry K."/>
            <person name="Grigoriev I.V."/>
            <person name="Miller A.N."/>
            <person name="O'Donnell K."/>
            <person name="Stajich J.E."/>
            <person name="Bonito G."/>
        </authorList>
    </citation>
    <scope>NUCLEOTIDE SEQUENCE</scope>
    <source>
        <strain evidence="9">NVP60</strain>
    </source>
</reference>
<organism evidence="9 10">
    <name type="scientific">Linnemannia gamsii</name>
    <dbReference type="NCBI Taxonomy" id="64522"/>
    <lineage>
        <taxon>Eukaryota</taxon>
        <taxon>Fungi</taxon>
        <taxon>Fungi incertae sedis</taxon>
        <taxon>Mucoromycota</taxon>
        <taxon>Mortierellomycotina</taxon>
        <taxon>Mortierellomycetes</taxon>
        <taxon>Mortierellales</taxon>
        <taxon>Mortierellaceae</taxon>
        <taxon>Linnemannia</taxon>
    </lineage>
</organism>
<dbReference type="AlphaFoldDB" id="A0A9P6UU41"/>
<feature type="region of interest" description="Disordered" evidence="8">
    <location>
        <begin position="70"/>
        <end position="101"/>
    </location>
</feature>
<sequence length="235" mass="26034">MDSKADSGTKKKFVRKVAPSKAPGRVLKKQLRNMERLLKNKDTLKDLPTEVVAETEKKIADIKKKIEALGPQASPAAATAAPKSGKPQVNNSVSKGGIKATELRRAGRKIVAFKKQHPNHEASEADSKELTELELDLMYIKHFPKTHAYIPIYAESGEQDASQAKTRAQIREDTRKALESGKFKKSTGGDKPEGKTESVATGKHPISNWSDDDDEEGSDEEEEEEERESKKQKKD</sequence>
<dbReference type="GO" id="GO:0030688">
    <property type="term" value="C:preribosome, small subunit precursor"/>
    <property type="evidence" value="ECO:0007669"/>
    <property type="project" value="TreeGrafter"/>
</dbReference>
<protein>
    <recommendedName>
        <fullName evidence="3">rRNA-processing protein EFG1</fullName>
    </recommendedName>
    <alternativeName>
        <fullName evidence="4">rRNA-processing protein efg1</fullName>
    </alternativeName>
</protein>
<dbReference type="GO" id="GO:0000462">
    <property type="term" value="P:maturation of SSU-rRNA from tricistronic rRNA transcript (SSU-rRNA, 5.8S rRNA, LSU-rRNA)"/>
    <property type="evidence" value="ECO:0007669"/>
    <property type="project" value="TreeGrafter"/>
</dbReference>
<dbReference type="EMBL" id="JAAAIN010000134">
    <property type="protein sequence ID" value="KAG0319692.1"/>
    <property type="molecule type" value="Genomic_DNA"/>
</dbReference>
<dbReference type="PANTHER" id="PTHR33911">
    <property type="entry name" value="RRNA-PROCESSING PROTEIN EFG1"/>
    <property type="match status" value="1"/>
</dbReference>
<keyword evidence="5" id="KW-0698">rRNA processing</keyword>
<feature type="compositionally biased region" description="Basic and acidic residues" evidence="8">
    <location>
        <begin position="169"/>
        <end position="196"/>
    </location>
</feature>
<evidence type="ECO:0000256" key="6">
    <source>
        <dbReference type="ARBA" id="ARBA00023054"/>
    </source>
</evidence>
<evidence type="ECO:0000313" key="10">
    <source>
        <dbReference type="Proteomes" id="UP000823405"/>
    </source>
</evidence>
<comment type="subcellular location">
    <subcellularLocation>
        <location evidence="1">Nucleus</location>
        <location evidence="1">Nucleolus</location>
    </subcellularLocation>
</comment>
<evidence type="ECO:0000256" key="1">
    <source>
        <dbReference type="ARBA" id="ARBA00004604"/>
    </source>
</evidence>
<dbReference type="InterPro" id="IPR019310">
    <property type="entry name" value="Efg1"/>
</dbReference>
<gene>
    <name evidence="9" type="ORF">BGZ97_001633</name>
</gene>
<evidence type="ECO:0000256" key="7">
    <source>
        <dbReference type="ARBA" id="ARBA00023242"/>
    </source>
</evidence>
<name>A0A9P6UU41_9FUNG</name>
<dbReference type="OrthoDB" id="47732at2759"/>
<feature type="compositionally biased region" description="Acidic residues" evidence="8">
    <location>
        <begin position="210"/>
        <end position="226"/>
    </location>
</feature>
<comment type="similarity">
    <text evidence="2">Belongs to the EFG1 family.</text>
</comment>
<keyword evidence="7" id="KW-0539">Nucleus</keyword>
<dbReference type="Pfam" id="PF10153">
    <property type="entry name" value="Efg1"/>
    <property type="match status" value="1"/>
</dbReference>
<accession>A0A9P6UU41</accession>
<proteinExistence type="inferred from homology"/>
<evidence type="ECO:0000256" key="4">
    <source>
        <dbReference type="ARBA" id="ARBA00019827"/>
    </source>
</evidence>
<evidence type="ECO:0000256" key="8">
    <source>
        <dbReference type="SAM" id="MobiDB-lite"/>
    </source>
</evidence>